<feature type="transmembrane region" description="Helical" evidence="3">
    <location>
        <begin position="162"/>
        <end position="181"/>
    </location>
</feature>
<dbReference type="InterPro" id="IPR008972">
    <property type="entry name" value="Cupredoxin"/>
</dbReference>
<dbReference type="GO" id="GO:0016020">
    <property type="term" value="C:membrane"/>
    <property type="evidence" value="ECO:0007669"/>
    <property type="project" value="InterPro"/>
</dbReference>
<feature type="region of interest" description="Disordered" evidence="2">
    <location>
        <begin position="199"/>
        <end position="222"/>
    </location>
</feature>
<dbReference type="STRING" id="60517.A0A158R6Q5"/>
<evidence type="ECO:0000256" key="3">
    <source>
        <dbReference type="SAM" id="Phobius"/>
    </source>
</evidence>
<dbReference type="EMBL" id="UYRS01000102">
    <property type="protein sequence ID" value="VDK21585.1"/>
    <property type="molecule type" value="Genomic_DNA"/>
</dbReference>
<dbReference type="SUPFAM" id="SSF49503">
    <property type="entry name" value="Cupredoxins"/>
    <property type="match status" value="1"/>
</dbReference>
<dbReference type="WBParaSite" id="TASK_0000069801-mRNA-1">
    <property type="protein sequence ID" value="TASK_0000069801-mRNA-1"/>
    <property type="gene ID" value="TASK_0000069801"/>
</dbReference>
<dbReference type="GO" id="GO:0070072">
    <property type="term" value="P:vacuolar proton-transporting V-type ATPase complex assembly"/>
    <property type="evidence" value="ECO:0007669"/>
    <property type="project" value="InterPro"/>
</dbReference>
<protein>
    <recommendedName>
        <fullName evidence="1">Vacuolar ATPase assembly protein VMA22</fullName>
    </recommendedName>
</protein>
<gene>
    <name evidence="5" type="ORF">TASK_LOCUS699</name>
</gene>
<feature type="compositionally biased region" description="Polar residues" evidence="2">
    <location>
        <begin position="278"/>
        <end position="290"/>
    </location>
</feature>
<dbReference type="Proteomes" id="UP000282613">
    <property type="component" value="Unassembled WGS sequence"/>
</dbReference>
<evidence type="ECO:0000313" key="7">
    <source>
        <dbReference type="WBParaSite" id="TASK_0000069801-mRNA-1"/>
    </source>
</evidence>
<dbReference type="AlphaFoldDB" id="A0A158R6Q5"/>
<dbReference type="OrthoDB" id="6250301at2759"/>
<dbReference type="Pfam" id="PF00812">
    <property type="entry name" value="Ephrin"/>
    <property type="match status" value="1"/>
</dbReference>
<feature type="transmembrane region" description="Helical" evidence="3">
    <location>
        <begin position="13"/>
        <end position="32"/>
    </location>
</feature>
<keyword evidence="3" id="KW-1133">Transmembrane helix</keyword>
<reference evidence="7" key="1">
    <citation type="submission" date="2016-04" db="UniProtKB">
        <authorList>
            <consortium name="WormBaseParasite"/>
        </authorList>
    </citation>
    <scope>IDENTIFICATION</scope>
</reference>
<evidence type="ECO:0000259" key="4">
    <source>
        <dbReference type="Pfam" id="PF00812"/>
    </source>
</evidence>
<keyword evidence="3" id="KW-0472">Membrane</keyword>
<evidence type="ECO:0000313" key="6">
    <source>
        <dbReference type="Proteomes" id="UP000282613"/>
    </source>
</evidence>
<dbReference type="Gene3D" id="2.60.40.420">
    <property type="entry name" value="Cupredoxins - blue copper proteins"/>
    <property type="match status" value="1"/>
</dbReference>
<reference evidence="5 6" key="2">
    <citation type="submission" date="2018-11" db="EMBL/GenBank/DDBJ databases">
        <authorList>
            <consortium name="Pathogen Informatics"/>
        </authorList>
    </citation>
    <scope>NUCLEOTIDE SEQUENCE [LARGE SCALE GENOMIC DNA]</scope>
</reference>
<keyword evidence="3" id="KW-0812">Transmembrane</keyword>
<evidence type="ECO:0000256" key="2">
    <source>
        <dbReference type="SAM" id="MobiDB-lite"/>
    </source>
</evidence>
<dbReference type="InterPro" id="IPR040357">
    <property type="entry name" value="Vma22/CCDC115"/>
</dbReference>
<sequence length="518" mass="57970">MIRRHIPFYPRDFGVVAVGIILLPAILINPGFIMSDARKMHLVYWNTSNPLFRVNTPKDLRVSFDDQIAFICPNRVPPTNKVYWVSPSYYLFFTETALCKLKNMHMNVTVVIPERRHTVPEGRNIALADSANVAQEDTFHIPSPKPILTDFGMSVNPRSSRFIGLLVAYILITLLVVYMVVCAVCFQPRKCLSLVGRDTDGGGESVSSPPPPPPSARTPRSRRFTWRWFQPRAPTSQAAAMPLVLPRTNPHFSRSVNGERFLHYPVHFRLAPNLPSTTVESPAENWDSSNPPQHPHHQPHRHQRPILVDATWNHVGEMDPPSLSKPGVLKMDCLTPTDDDIDGALLAHLANLSAYLDIYHHLENSLKTGRISLARTRCNSLHGSAKISHISYNSAEMASHGATARVRVDNSSSFDLVDELSPFDNYACGADATRASMDCKVPDPINWFCGVLVPPQLRLAQVSFRRSLRLVTELATRRAALLHSAKQLSDLIEARDRFDNESLVSLDSEPVQSTRATH</sequence>
<evidence type="ECO:0000256" key="1">
    <source>
        <dbReference type="ARBA" id="ARBA00093634"/>
    </source>
</evidence>
<dbReference type="PANTHER" id="PTHR31996">
    <property type="entry name" value="COILED-COIL DOMAIN-CONTAINING PROTEIN 115"/>
    <property type="match status" value="1"/>
</dbReference>
<name>A0A158R6Q5_TAEAS</name>
<accession>A0A158R6Q5</accession>
<dbReference type="PANTHER" id="PTHR31996:SF2">
    <property type="entry name" value="COILED-COIL DOMAIN-CONTAINING PROTEIN 115"/>
    <property type="match status" value="1"/>
</dbReference>
<feature type="domain" description="Ephrin RBD" evidence="4">
    <location>
        <begin position="38"/>
        <end position="80"/>
    </location>
</feature>
<dbReference type="InterPro" id="IPR001799">
    <property type="entry name" value="Ephrin_RBD"/>
</dbReference>
<keyword evidence="6" id="KW-1185">Reference proteome</keyword>
<evidence type="ECO:0000313" key="5">
    <source>
        <dbReference type="EMBL" id="VDK21585.1"/>
    </source>
</evidence>
<dbReference type="GO" id="GO:0051082">
    <property type="term" value="F:unfolded protein binding"/>
    <property type="evidence" value="ECO:0007669"/>
    <property type="project" value="TreeGrafter"/>
</dbReference>
<feature type="region of interest" description="Disordered" evidence="2">
    <location>
        <begin position="278"/>
        <end position="302"/>
    </location>
</feature>
<organism evidence="7">
    <name type="scientific">Taenia asiatica</name>
    <name type="common">Asian tapeworm</name>
    <dbReference type="NCBI Taxonomy" id="60517"/>
    <lineage>
        <taxon>Eukaryota</taxon>
        <taxon>Metazoa</taxon>
        <taxon>Spiralia</taxon>
        <taxon>Lophotrochozoa</taxon>
        <taxon>Platyhelminthes</taxon>
        <taxon>Cestoda</taxon>
        <taxon>Eucestoda</taxon>
        <taxon>Cyclophyllidea</taxon>
        <taxon>Taeniidae</taxon>
        <taxon>Taenia</taxon>
    </lineage>
</organism>
<proteinExistence type="predicted"/>